<feature type="compositionally biased region" description="Basic residues" evidence="1">
    <location>
        <begin position="35"/>
        <end position="52"/>
    </location>
</feature>
<evidence type="ECO:0000313" key="3">
    <source>
        <dbReference type="Proteomes" id="UP000799324"/>
    </source>
</evidence>
<proteinExistence type="predicted"/>
<gene>
    <name evidence="2" type="ORF">K491DRAFT_315350</name>
</gene>
<dbReference type="EMBL" id="MU004322">
    <property type="protein sequence ID" value="KAF2657705.1"/>
    <property type="molecule type" value="Genomic_DNA"/>
</dbReference>
<organism evidence="2 3">
    <name type="scientific">Lophiostoma macrostomum CBS 122681</name>
    <dbReference type="NCBI Taxonomy" id="1314788"/>
    <lineage>
        <taxon>Eukaryota</taxon>
        <taxon>Fungi</taxon>
        <taxon>Dikarya</taxon>
        <taxon>Ascomycota</taxon>
        <taxon>Pezizomycotina</taxon>
        <taxon>Dothideomycetes</taxon>
        <taxon>Pleosporomycetidae</taxon>
        <taxon>Pleosporales</taxon>
        <taxon>Lophiostomataceae</taxon>
        <taxon>Lophiostoma</taxon>
    </lineage>
</organism>
<protein>
    <submittedName>
        <fullName evidence="2">Uncharacterized protein</fullName>
    </submittedName>
</protein>
<name>A0A6A6TCH4_9PLEO</name>
<dbReference type="AlphaFoldDB" id="A0A6A6TCH4"/>
<evidence type="ECO:0000313" key="2">
    <source>
        <dbReference type="EMBL" id="KAF2657705.1"/>
    </source>
</evidence>
<reference evidence="2" key="1">
    <citation type="journal article" date="2020" name="Stud. Mycol.">
        <title>101 Dothideomycetes genomes: a test case for predicting lifestyles and emergence of pathogens.</title>
        <authorList>
            <person name="Haridas S."/>
            <person name="Albert R."/>
            <person name="Binder M."/>
            <person name="Bloem J."/>
            <person name="Labutti K."/>
            <person name="Salamov A."/>
            <person name="Andreopoulos B."/>
            <person name="Baker S."/>
            <person name="Barry K."/>
            <person name="Bills G."/>
            <person name="Bluhm B."/>
            <person name="Cannon C."/>
            <person name="Castanera R."/>
            <person name="Culley D."/>
            <person name="Daum C."/>
            <person name="Ezra D."/>
            <person name="Gonzalez J."/>
            <person name="Henrissat B."/>
            <person name="Kuo A."/>
            <person name="Liang C."/>
            <person name="Lipzen A."/>
            <person name="Lutzoni F."/>
            <person name="Magnuson J."/>
            <person name="Mondo S."/>
            <person name="Nolan M."/>
            <person name="Ohm R."/>
            <person name="Pangilinan J."/>
            <person name="Park H.-J."/>
            <person name="Ramirez L."/>
            <person name="Alfaro M."/>
            <person name="Sun H."/>
            <person name="Tritt A."/>
            <person name="Yoshinaga Y."/>
            <person name="Zwiers L.-H."/>
            <person name="Turgeon B."/>
            <person name="Goodwin S."/>
            <person name="Spatafora J."/>
            <person name="Crous P."/>
            <person name="Grigoriev I."/>
        </authorList>
    </citation>
    <scope>NUCLEOTIDE SEQUENCE</scope>
    <source>
        <strain evidence="2">CBS 122681</strain>
    </source>
</reference>
<dbReference type="OrthoDB" id="3794181at2759"/>
<evidence type="ECO:0000256" key="1">
    <source>
        <dbReference type="SAM" id="MobiDB-lite"/>
    </source>
</evidence>
<sequence>MSVHHREENRGQLREPNYDNRDRRYINKVNSCIPRHGRYPGPRRPRKKHARPKSFYEPAPKRPCTRIVDYSDSPSNYTSVSVPSFAFVPSAVQVSEGSDEEGEITEGIYPHDSSSVAVSSRSSSVNSVPEVYCYADILRDTEIRLSDRCLNAEVKEDKRFRAQYYTTEDTAYQYDFQLPWVRAMLRHMHITYDSVAVWSLGLLRAGDIIYYLEAFPLGLHQPVQGNYAAHVGGRDCSAAVKLKGRFAIVLDVFGQHAKVAELNTFGNDGLAVAKPQRFWYEYVGIKCSDDRDYQHPSQATTKPLEVGFSCCEIRKTTSVHLITSRISLGNQIMIAGNITSDSLGRLRTAIKKLESRGSR</sequence>
<keyword evidence="3" id="KW-1185">Reference proteome</keyword>
<feature type="compositionally biased region" description="Basic and acidic residues" evidence="1">
    <location>
        <begin position="1"/>
        <end position="25"/>
    </location>
</feature>
<feature type="region of interest" description="Disordered" evidence="1">
    <location>
        <begin position="1"/>
        <end position="60"/>
    </location>
</feature>
<dbReference type="Proteomes" id="UP000799324">
    <property type="component" value="Unassembled WGS sequence"/>
</dbReference>
<accession>A0A6A6TCH4</accession>